<dbReference type="EMBL" id="JBIACJ010000002">
    <property type="protein sequence ID" value="MFE8695830.1"/>
    <property type="molecule type" value="Genomic_DNA"/>
</dbReference>
<dbReference type="RefSeq" id="WP_389216614.1">
    <property type="nucleotide sequence ID" value="NZ_JBIACJ010000002.1"/>
</dbReference>
<reference evidence="1 2" key="1">
    <citation type="submission" date="2024-08" db="EMBL/GenBank/DDBJ databases">
        <title>Two novel Cytobacillus novel species.</title>
        <authorList>
            <person name="Liu G."/>
        </authorList>
    </citation>
    <scope>NUCLEOTIDE SEQUENCE [LARGE SCALE GENOMIC DNA]</scope>
    <source>
        <strain evidence="1 2">FJAT-53684</strain>
    </source>
</reference>
<gene>
    <name evidence="1" type="ORF">ACFYKT_05560</name>
</gene>
<proteinExistence type="predicted"/>
<sequence>MKQIIHLNEQIRQEIISIEAECERLGEKLKEKYKNDFEIINERIVIELIREIKGKAAARDDIFIVNYESYLELGVEKENMYFPNVYIPVWKCKNEMFHNIGLLMEGNIQALEKKIQKIISEMCEDHKRERSLK</sequence>
<evidence type="ECO:0008006" key="3">
    <source>
        <dbReference type="Google" id="ProtNLM"/>
    </source>
</evidence>
<comment type="caution">
    <text evidence="1">The sequence shown here is derived from an EMBL/GenBank/DDBJ whole genome shotgun (WGS) entry which is preliminary data.</text>
</comment>
<dbReference type="Proteomes" id="UP001601058">
    <property type="component" value="Unassembled WGS sequence"/>
</dbReference>
<evidence type="ECO:0000313" key="2">
    <source>
        <dbReference type="Proteomes" id="UP001601058"/>
    </source>
</evidence>
<evidence type="ECO:0000313" key="1">
    <source>
        <dbReference type="EMBL" id="MFE8695830.1"/>
    </source>
</evidence>
<accession>A0ABW6JVD0</accession>
<organism evidence="1 2">
    <name type="scientific">Cytobacillus mangrovibacter</name>
    <dbReference type="NCBI Taxonomy" id="3299024"/>
    <lineage>
        <taxon>Bacteria</taxon>
        <taxon>Bacillati</taxon>
        <taxon>Bacillota</taxon>
        <taxon>Bacilli</taxon>
        <taxon>Bacillales</taxon>
        <taxon>Bacillaceae</taxon>
        <taxon>Cytobacillus</taxon>
    </lineage>
</organism>
<protein>
    <recommendedName>
        <fullName evidence="3">DUF3806 domain-containing protein</fullName>
    </recommendedName>
</protein>
<keyword evidence="2" id="KW-1185">Reference proteome</keyword>
<name>A0ABW6JVD0_9BACI</name>